<dbReference type="SUPFAM" id="SSF56219">
    <property type="entry name" value="DNase I-like"/>
    <property type="match status" value="1"/>
</dbReference>
<sequence>MWHEDFSVELQSFSRYHIDVEVIYKKFNTRWRFTGFYGDPRETFKHFSWQTLKQLGQENSLPWLCARDFNEILLESEKLEGNLKDAKAIKAFKDTLTACNLIDLGFIGGPFTWWNHRSGDDCILERLDRAVGNPEWLRLFPHIRVFHLAASFSDHCGLKININNSNNIQKGRRPNHFRFEPLWLRDYALI</sequence>
<organism evidence="1 2">
    <name type="scientific">Apostasia shenzhenica</name>
    <dbReference type="NCBI Taxonomy" id="1088818"/>
    <lineage>
        <taxon>Eukaryota</taxon>
        <taxon>Viridiplantae</taxon>
        <taxon>Streptophyta</taxon>
        <taxon>Embryophyta</taxon>
        <taxon>Tracheophyta</taxon>
        <taxon>Spermatophyta</taxon>
        <taxon>Magnoliopsida</taxon>
        <taxon>Liliopsida</taxon>
        <taxon>Asparagales</taxon>
        <taxon>Orchidaceae</taxon>
        <taxon>Apostasioideae</taxon>
        <taxon>Apostasia</taxon>
    </lineage>
</organism>
<dbReference type="STRING" id="1088818.A0A2I0B5G6"/>
<dbReference type="OrthoDB" id="688652at2759"/>
<dbReference type="EC" id="4.3.1.19" evidence="1"/>
<dbReference type="EMBL" id="KZ451911">
    <property type="protein sequence ID" value="PKA63011.1"/>
    <property type="molecule type" value="Genomic_DNA"/>
</dbReference>
<protein>
    <submittedName>
        <fullName evidence="1">Threonine dehydratase</fullName>
        <ecNumber evidence="1">4.3.1.19</ecNumber>
    </submittedName>
</protein>
<keyword evidence="1" id="KW-0456">Lyase</keyword>
<name>A0A2I0B5G6_9ASPA</name>
<dbReference type="PANTHER" id="PTHR33710:SF71">
    <property type="entry name" value="ENDONUCLEASE_EXONUCLEASE_PHOSPHATASE DOMAIN-CONTAINING PROTEIN"/>
    <property type="match status" value="1"/>
</dbReference>
<reference evidence="1 2" key="1">
    <citation type="journal article" date="2017" name="Nature">
        <title>The Apostasia genome and the evolution of orchids.</title>
        <authorList>
            <person name="Zhang G.Q."/>
            <person name="Liu K.W."/>
            <person name="Li Z."/>
            <person name="Lohaus R."/>
            <person name="Hsiao Y.Y."/>
            <person name="Niu S.C."/>
            <person name="Wang J.Y."/>
            <person name="Lin Y.C."/>
            <person name="Xu Q."/>
            <person name="Chen L.J."/>
            <person name="Yoshida K."/>
            <person name="Fujiwara S."/>
            <person name="Wang Z.W."/>
            <person name="Zhang Y.Q."/>
            <person name="Mitsuda N."/>
            <person name="Wang M."/>
            <person name="Liu G.H."/>
            <person name="Pecoraro L."/>
            <person name="Huang H.X."/>
            <person name="Xiao X.J."/>
            <person name="Lin M."/>
            <person name="Wu X.Y."/>
            <person name="Wu W.L."/>
            <person name="Chen Y.Y."/>
            <person name="Chang S.B."/>
            <person name="Sakamoto S."/>
            <person name="Ohme-Takagi M."/>
            <person name="Yagi M."/>
            <person name="Zeng S.J."/>
            <person name="Shen C.Y."/>
            <person name="Yeh C.M."/>
            <person name="Luo Y.B."/>
            <person name="Tsai W.C."/>
            <person name="Van de Peer Y."/>
            <person name="Liu Z.J."/>
        </authorList>
    </citation>
    <scope>NUCLEOTIDE SEQUENCE [LARGE SCALE GENOMIC DNA]</scope>
    <source>
        <strain evidence="2">cv. Shenzhen</strain>
        <tissue evidence="1">Stem</tissue>
    </source>
</reference>
<accession>A0A2I0B5G6</accession>
<dbReference type="Gene3D" id="3.60.10.10">
    <property type="entry name" value="Endonuclease/exonuclease/phosphatase"/>
    <property type="match status" value="1"/>
</dbReference>
<proteinExistence type="predicted"/>
<keyword evidence="2" id="KW-1185">Reference proteome</keyword>
<dbReference type="InterPro" id="IPR036691">
    <property type="entry name" value="Endo/exonu/phosph_ase_sf"/>
</dbReference>
<evidence type="ECO:0000313" key="2">
    <source>
        <dbReference type="Proteomes" id="UP000236161"/>
    </source>
</evidence>
<dbReference type="Proteomes" id="UP000236161">
    <property type="component" value="Unassembled WGS sequence"/>
</dbReference>
<dbReference type="PANTHER" id="PTHR33710">
    <property type="entry name" value="BNAC02G09200D PROTEIN"/>
    <property type="match status" value="1"/>
</dbReference>
<gene>
    <name evidence="1" type="ORF">AXF42_Ash007807</name>
</gene>
<dbReference type="GO" id="GO:0004794">
    <property type="term" value="F:threonine deaminase activity"/>
    <property type="evidence" value="ECO:0007669"/>
    <property type="project" value="UniProtKB-EC"/>
</dbReference>
<evidence type="ECO:0000313" key="1">
    <source>
        <dbReference type="EMBL" id="PKA63011.1"/>
    </source>
</evidence>
<dbReference type="AlphaFoldDB" id="A0A2I0B5G6"/>